<name>A0ABW5IMK9_9BACT</name>
<feature type="region of interest" description="Disordered" evidence="1">
    <location>
        <begin position="45"/>
        <end position="74"/>
    </location>
</feature>
<gene>
    <name evidence="3" type="ORF">ACFSRY_09865</name>
</gene>
<accession>A0ABW5IMK9</accession>
<protein>
    <recommendedName>
        <fullName evidence="5">Type 1 periplasmic binding fold superfamily protein</fullName>
    </recommendedName>
</protein>
<evidence type="ECO:0000256" key="2">
    <source>
        <dbReference type="SAM" id="SignalP"/>
    </source>
</evidence>
<dbReference type="EMBL" id="JBHULU010000012">
    <property type="protein sequence ID" value="MFD2514172.1"/>
    <property type="molecule type" value="Genomic_DNA"/>
</dbReference>
<reference evidence="4" key="1">
    <citation type="journal article" date="2019" name="Int. J. Syst. Evol. Microbiol.">
        <title>The Global Catalogue of Microorganisms (GCM) 10K type strain sequencing project: providing services to taxonomists for standard genome sequencing and annotation.</title>
        <authorList>
            <consortium name="The Broad Institute Genomics Platform"/>
            <consortium name="The Broad Institute Genome Sequencing Center for Infectious Disease"/>
            <person name="Wu L."/>
            <person name="Ma J."/>
        </authorList>
    </citation>
    <scope>NUCLEOTIDE SEQUENCE [LARGE SCALE GENOMIC DNA]</scope>
    <source>
        <strain evidence="4">KCTC 42498</strain>
    </source>
</reference>
<organism evidence="3 4">
    <name type="scientific">Pontibacter locisalis</name>
    <dbReference type="NCBI Taxonomy" id="1719035"/>
    <lineage>
        <taxon>Bacteria</taxon>
        <taxon>Pseudomonadati</taxon>
        <taxon>Bacteroidota</taxon>
        <taxon>Cytophagia</taxon>
        <taxon>Cytophagales</taxon>
        <taxon>Hymenobacteraceae</taxon>
        <taxon>Pontibacter</taxon>
    </lineage>
</organism>
<feature type="signal peptide" evidence="2">
    <location>
        <begin position="1"/>
        <end position="25"/>
    </location>
</feature>
<sequence length="186" mass="19671">MKRLLRPYLALLMMGSLMFTTTACSDDDPEPVEEQELITTLTINLQPEAGKGQPVSATFSDPDGPGGSDPTVSTLNLVPNTTYTATITVSDDSPNGAGNLTPEIEAEGDEHELFYTVPSGLNLTVSKTDLDKNNRPIGLEATFVTGAASSGTMKVTLKHQPGLKGNTSDITKGETDVEADFPVVIQ</sequence>
<evidence type="ECO:0000313" key="4">
    <source>
        <dbReference type="Proteomes" id="UP001597544"/>
    </source>
</evidence>
<dbReference type="RefSeq" id="WP_377506186.1">
    <property type="nucleotide sequence ID" value="NZ_JBHULU010000012.1"/>
</dbReference>
<evidence type="ECO:0000256" key="1">
    <source>
        <dbReference type="SAM" id="MobiDB-lite"/>
    </source>
</evidence>
<evidence type="ECO:0008006" key="5">
    <source>
        <dbReference type="Google" id="ProtNLM"/>
    </source>
</evidence>
<proteinExistence type="predicted"/>
<dbReference type="Proteomes" id="UP001597544">
    <property type="component" value="Unassembled WGS sequence"/>
</dbReference>
<feature type="chain" id="PRO_5045261800" description="Type 1 periplasmic binding fold superfamily protein" evidence="2">
    <location>
        <begin position="26"/>
        <end position="186"/>
    </location>
</feature>
<comment type="caution">
    <text evidence="3">The sequence shown here is derived from an EMBL/GenBank/DDBJ whole genome shotgun (WGS) entry which is preliminary data.</text>
</comment>
<keyword evidence="4" id="KW-1185">Reference proteome</keyword>
<keyword evidence="2" id="KW-0732">Signal</keyword>
<evidence type="ECO:0000313" key="3">
    <source>
        <dbReference type="EMBL" id="MFD2514172.1"/>
    </source>
</evidence>
<dbReference type="PROSITE" id="PS51257">
    <property type="entry name" value="PROKAR_LIPOPROTEIN"/>
    <property type="match status" value="1"/>
</dbReference>